<dbReference type="RefSeq" id="WP_171783565.1">
    <property type="nucleotide sequence ID" value="NZ_JABEZU010000002.1"/>
</dbReference>
<dbReference type="Proteomes" id="UP000757540">
    <property type="component" value="Unassembled WGS sequence"/>
</dbReference>
<evidence type="ECO:0000256" key="4">
    <source>
        <dbReference type="ARBA" id="ARBA00022563"/>
    </source>
</evidence>
<evidence type="ECO:0000256" key="2">
    <source>
        <dbReference type="ARBA" id="ARBA00009539"/>
    </source>
</evidence>
<name>A0ABX2A435_9MICO</name>
<keyword evidence="6 7" id="KW-0560">Oxidoreductase</keyword>
<dbReference type="InterPro" id="IPR012259">
    <property type="entry name" value="DHFR"/>
</dbReference>
<evidence type="ECO:0000256" key="1">
    <source>
        <dbReference type="ARBA" id="ARBA00004903"/>
    </source>
</evidence>
<dbReference type="PIRSF" id="PIRSF000194">
    <property type="entry name" value="DHFR"/>
    <property type="match status" value="1"/>
</dbReference>
<comment type="function">
    <text evidence="7">Key enzyme in folate metabolism. Catalyzes an essential reaction for de novo glycine and purine synthesis, and for DNA precursor synthesis.</text>
</comment>
<evidence type="ECO:0000313" key="10">
    <source>
        <dbReference type="EMBL" id="NOV97346.1"/>
    </source>
</evidence>
<evidence type="ECO:0000256" key="5">
    <source>
        <dbReference type="ARBA" id="ARBA00022857"/>
    </source>
</evidence>
<dbReference type="PANTHER" id="PTHR48069:SF3">
    <property type="entry name" value="DIHYDROFOLATE REDUCTASE"/>
    <property type="match status" value="1"/>
</dbReference>
<dbReference type="CDD" id="cd00209">
    <property type="entry name" value="DHFR"/>
    <property type="match status" value="1"/>
</dbReference>
<comment type="catalytic activity">
    <reaction evidence="7">
        <text>(6S)-5,6,7,8-tetrahydrofolate + NADP(+) = 7,8-dihydrofolate + NADPH + H(+)</text>
        <dbReference type="Rhea" id="RHEA:15009"/>
        <dbReference type="ChEBI" id="CHEBI:15378"/>
        <dbReference type="ChEBI" id="CHEBI:57451"/>
        <dbReference type="ChEBI" id="CHEBI:57453"/>
        <dbReference type="ChEBI" id="CHEBI:57783"/>
        <dbReference type="ChEBI" id="CHEBI:58349"/>
        <dbReference type="EC" id="1.5.1.3"/>
    </reaction>
</comment>
<dbReference type="Pfam" id="PF00186">
    <property type="entry name" value="DHFR_1"/>
    <property type="match status" value="1"/>
</dbReference>
<dbReference type="InterPro" id="IPR017925">
    <property type="entry name" value="DHFR_CS"/>
</dbReference>
<evidence type="ECO:0000313" key="11">
    <source>
        <dbReference type="Proteomes" id="UP000757540"/>
    </source>
</evidence>
<evidence type="ECO:0000256" key="6">
    <source>
        <dbReference type="ARBA" id="ARBA00023002"/>
    </source>
</evidence>
<accession>A0ABX2A435</accession>
<comment type="caution">
    <text evidence="10">The sequence shown here is derived from an EMBL/GenBank/DDBJ whole genome shotgun (WGS) entry which is preliminary data.</text>
</comment>
<dbReference type="PROSITE" id="PS00075">
    <property type="entry name" value="DHFR_1"/>
    <property type="match status" value="1"/>
</dbReference>
<evidence type="ECO:0000256" key="7">
    <source>
        <dbReference type="PIRNR" id="PIRNR000194"/>
    </source>
</evidence>
<dbReference type="InterPro" id="IPR024072">
    <property type="entry name" value="DHFR-like_dom_sf"/>
</dbReference>
<dbReference type="PROSITE" id="PS51330">
    <property type="entry name" value="DHFR_2"/>
    <property type="match status" value="1"/>
</dbReference>
<sequence length="173" mass="18699">MIGLIWAQARDDAGRPVIGAGGTIPWHVPEDFAHFRRTTAGHPVVMGRLTWESLPRRFRPLPGRTNVVVTRQQGWADDGAVVAPSVPAALDLAREAPGGDEVWVMGGGQVYAEAMALADRLVVTEVDLEVAGDTFAPRIDPARWVLSDAVPDDGGWLPSSGTARFRVRTSVRR</sequence>
<dbReference type="PANTHER" id="PTHR48069">
    <property type="entry name" value="DIHYDROFOLATE REDUCTASE"/>
    <property type="match status" value="1"/>
</dbReference>
<evidence type="ECO:0000259" key="9">
    <source>
        <dbReference type="PROSITE" id="PS51330"/>
    </source>
</evidence>
<feature type="domain" description="DHFR" evidence="9">
    <location>
        <begin position="1"/>
        <end position="173"/>
    </location>
</feature>
<comment type="pathway">
    <text evidence="1 7">Cofactor biosynthesis; tetrahydrofolate biosynthesis; 5,6,7,8-tetrahydrofolate from 7,8-dihydrofolate: step 1/1.</text>
</comment>
<keyword evidence="5 7" id="KW-0521">NADP</keyword>
<proteinExistence type="inferred from homology"/>
<evidence type="ECO:0000256" key="8">
    <source>
        <dbReference type="RuleBase" id="RU004474"/>
    </source>
</evidence>
<organism evidence="10 11">
    <name type="scientific">Isoptericola halotolerans</name>
    <dbReference type="NCBI Taxonomy" id="300560"/>
    <lineage>
        <taxon>Bacteria</taxon>
        <taxon>Bacillati</taxon>
        <taxon>Actinomycetota</taxon>
        <taxon>Actinomycetes</taxon>
        <taxon>Micrococcales</taxon>
        <taxon>Promicromonosporaceae</taxon>
        <taxon>Isoptericola</taxon>
    </lineage>
</organism>
<keyword evidence="4 7" id="KW-0554">One-carbon metabolism</keyword>
<keyword evidence="11" id="KW-1185">Reference proteome</keyword>
<dbReference type="EMBL" id="JABEZU010000002">
    <property type="protein sequence ID" value="NOV97346.1"/>
    <property type="molecule type" value="Genomic_DNA"/>
</dbReference>
<gene>
    <name evidence="10" type="ORF">HDG69_001921</name>
</gene>
<dbReference type="Gene3D" id="3.40.430.10">
    <property type="entry name" value="Dihydrofolate Reductase, subunit A"/>
    <property type="match status" value="1"/>
</dbReference>
<protein>
    <recommendedName>
        <fullName evidence="3 7">Dihydrofolate reductase</fullName>
        <ecNumber evidence="3 7">1.5.1.3</ecNumber>
    </recommendedName>
</protein>
<comment type="similarity">
    <text evidence="2 7 8">Belongs to the dihydrofolate reductase family.</text>
</comment>
<dbReference type="SUPFAM" id="SSF53597">
    <property type="entry name" value="Dihydrofolate reductase-like"/>
    <property type="match status" value="1"/>
</dbReference>
<reference evidence="10 11" key="1">
    <citation type="submission" date="2020-05" db="EMBL/GenBank/DDBJ databases">
        <title>Genomic Encyclopedia of Type Strains, Phase III (KMG-III): the genomes of soil and plant-associated and newly described type strains.</title>
        <authorList>
            <person name="Whitman W."/>
        </authorList>
    </citation>
    <scope>NUCLEOTIDE SEQUENCE [LARGE SCALE GENOMIC DNA]</scope>
    <source>
        <strain evidence="10 11">KCTC 19046</strain>
    </source>
</reference>
<dbReference type="InterPro" id="IPR001796">
    <property type="entry name" value="DHFR_dom"/>
</dbReference>
<dbReference type="GO" id="GO:0004146">
    <property type="term" value="F:dihydrofolate reductase activity"/>
    <property type="evidence" value="ECO:0007669"/>
    <property type="project" value="UniProtKB-EC"/>
</dbReference>
<dbReference type="PRINTS" id="PR00070">
    <property type="entry name" value="DHFR"/>
</dbReference>
<dbReference type="EC" id="1.5.1.3" evidence="3 7"/>
<evidence type="ECO:0000256" key="3">
    <source>
        <dbReference type="ARBA" id="ARBA00012856"/>
    </source>
</evidence>